<proteinExistence type="predicted"/>
<keyword evidence="2" id="KW-1185">Reference proteome</keyword>
<dbReference type="Proteomes" id="UP000005237">
    <property type="component" value="Unassembled WGS sequence"/>
</dbReference>
<dbReference type="AlphaFoldDB" id="A0A8R1EWR2"/>
<accession>A0A8R1EWR2</accession>
<organism evidence="1 2">
    <name type="scientific">Caenorhabditis japonica</name>
    <dbReference type="NCBI Taxonomy" id="281687"/>
    <lineage>
        <taxon>Eukaryota</taxon>
        <taxon>Metazoa</taxon>
        <taxon>Ecdysozoa</taxon>
        <taxon>Nematoda</taxon>
        <taxon>Chromadorea</taxon>
        <taxon>Rhabditida</taxon>
        <taxon>Rhabditina</taxon>
        <taxon>Rhabditomorpha</taxon>
        <taxon>Rhabditoidea</taxon>
        <taxon>Rhabditidae</taxon>
        <taxon>Peloderinae</taxon>
        <taxon>Caenorhabditis</taxon>
    </lineage>
</organism>
<dbReference type="EnsemblMetazoa" id="CJA42214.1">
    <property type="protein sequence ID" value="CJA42214.1"/>
    <property type="gene ID" value="WBGene00218062"/>
</dbReference>
<evidence type="ECO:0000313" key="2">
    <source>
        <dbReference type="Proteomes" id="UP000005237"/>
    </source>
</evidence>
<reference evidence="1" key="2">
    <citation type="submission" date="2022-06" db="UniProtKB">
        <authorList>
            <consortium name="EnsemblMetazoa"/>
        </authorList>
    </citation>
    <scope>IDENTIFICATION</scope>
    <source>
        <strain evidence="1">DF5081</strain>
    </source>
</reference>
<reference evidence="2" key="1">
    <citation type="submission" date="2010-08" db="EMBL/GenBank/DDBJ databases">
        <authorList>
            <consortium name="Caenorhabditis japonica Sequencing Consortium"/>
            <person name="Wilson R.K."/>
        </authorList>
    </citation>
    <scope>NUCLEOTIDE SEQUENCE [LARGE SCALE GENOMIC DNA]</scope>
    <source>
        <strain evidence="2">DF5081</strain>
    </source>
</reference>
<evidence type="ECO:0000313" key="1">
    <source>
        <dbReference type="EnsemblMetazoa" id="CJA42214.1"/>
    </source>
</evidence>
<protein>
    <submittedName>
        <fullName evidence="1">Uncharacterized protein</fullName>
    </submittedName>
</protein>
<sequence>MERNQRKTTVTTRNNSQLPPALQLRPRIRILSVHPPMLDQIDTRSDSGNKWDREDFIIILANTTTETNGTGRK</sequence>
<name>A0A8R1EWR2_CAEJA</name>